<sequence length="102" mass="11643">MKNIILTHEFTPPELEAINQELSELLTSEYPDEKLFFTLSVHRDECINSYISTLEEDGKSLFCNAEIEVNNALLVHAEQLFKASLKQLSGLVRGRKAVKKYT</sequence>
<protein>
    <submittedName>
        <fullName evidence="1">Uncharacterized protein</fullName>
    </submittedName>
</protein>
<reference evidence="2" key="1">
    <citation type="journal article" date="2014" name="Environ. Microbiol.">
        <title>Comparative genomics of the marine bacterial genus Glaciecola reveals the high degree of genomic diversity and genomic characteristic for cold adaptation.</title>
        <authorList>
            <person name="Qin Q.L."/>
            <person name="Xie B.B."/>
            <person name="Yu Y."/>
            <person name="Shu Y.L."/>
            <person name="Rong J.C."/>
            <person name="Zhang Y.J."/>
            <person name="Zhao D.L."/>
            <person name="Chen X.L."/>
            <person name="Zhang X.Y."/>
            <person name="Chen B."/>
            <person name="Zhou B.C."/>
            <person name="Zhang Y.Z."/>
        </authorList>
    </citation>
    <scope>NUCLEOTIDE SEQUENCE [LARGE SCALE GENOMIC DNA]</scope>
    <source>
        <strain evidence="2">LMG 21857</strain>
    </source>
</reference>
<comment type="caution">
    <text evidence="1">The sequence shown here is derived from an EMBL/GenBank/DDBJ whole genome shotgun (WGS) entry which is preliminary data.</text>
</comment>
<keyword evidence="2" id="KW-1185">Reference proteome</keyword>
<proteinExistence type="predicted"/>
<name>K6YNW4_9ALTE</name>
<dbReference type="EMBL" id="BAER01000107">
    <property type="protein sequence ID" value="GAC34399.1"/>
    <property type="molecule type" value="Genomic_DNA"/>
</dbReference>
<dbReference type="OrthoDB" id="6322408at2"/>
<accession>K6YNW4</accession>
<dbReference type="STRING" id="1129793.GPLA_3510"/>
<evidence type="ECO:0000313" key="1">
    <source>
        <dbReference type="EMBL" id="GAC34399.1"/>
    </source>
</evidence>
<organism evidence="1 2">
    <name type="scientific">Paraglaciecola polaris LMG 21857</name>
    <dbReference type="NCBI Taxonomy" id="1129793"/>
    <lineage>
        <taxon>Bacteria</taxon>
        <taxon>Pseudomonadati</taxon>
        <taxon>Pseudomonadota</taxon>
        <taxon>Gammaproteobacteria</taxon>
        <taxon>Alteromonadales</taxon>
        <taxon>Alteromonadaceae</taxon>
        <taxon>Paraglaciecola</taxon>
    </lineage>
</organism>
<dbReference type="AlphaFoldDB" id="K6YNW4"/>
<dbReference type="RefSeq" id="WP_007106164.1">
    <property type="nucleotide sequence ID" value="NZ_BAER01000107.1"/>
</dbReference>
<evidence type="ECO:0000313" key="2">
    <source>
        <dbReference type="Proteomes" id="UP000006322"/>
    </source>
</evidence>
<gene>
    <name evidence="1" type="ORF">GPLA_3510</name>
</gene>
<dbReference type="Proteomes" id="UP000006322">
    <property type="component" value="Unassembled WGS sequence"/>
</dbReference>